<name>U6KKN3_EIMTE</name>
<organism evidence="12 13">
    <name type="scientific">Eimeria tenella</name>
    <name type="common">Coccidian parasite</name>
    <dbReference type="NCBI Taxonomy" id="5802"/>
    <lineage>
        <taxon>Eukaryota</taxon>
        <taxon>Sar</taxon>
        <taxon>Alveolata</taxon>
        <taxon>Apicomplexa</taxon>
        <taxon>Conoidasida</taxon>
        <taxon>Coccidia</taxon>
        <taxon>Eucoccidiorida</taxon>
        <taxon>Eimeriorina</taxon>
        <taxon>Eimeriidae</taxon>
        <taxon>Eimeria</taxon>
    </lineage>
</organism>
<keyword evidence="8" id="KW-0131">Cell cycle</keyword>
<dbReference type="GO" id="GO:0005680">
    <property type="term" value="C:anaphase-promoting complex"/>
    <property type="evidence" value="ECO:0007669"/>
    <property type="project" value="InterPro"/>
</dbReference>
<evidence type="ECO:0000256" key="7">
    <source>
        <dbReference type="ARBA" id="ARBA00022833"/>
    </source>
</evidence>
<feature type="compositionally biased region" description="Basic and acidic residues" evidence="10">
    <location>
        <begin position="130"/>
        <end position="139"/>
    </location>
</feature>
<dbReference type="AlphaFoldDB" id="U6KKN3"/>
<evidence type="ECO:0000256" key="6">
    <source>
        <dbReference type="ARBA" id="ARBA00022786"/>
    </source>
</evidence>
<dbReference type="InterPro" id="IPR013083">
    <property type="entry name" value="Znf_RING/FYVE/PHD"/>
</dbReference>
<dbReference type="Gene3D" id="3.30.40.10">
    <property type="entry name" value="Zinc/RING finger domain, C3HC4 (zinc finger)"/>
    <property type="match status" value="1"/>
</dbReference>
<evidence type="ECO:0000256" key="10">
    <source>
        <dbReference type="SAM" id="MobiDB-lite"/>
    </source>
</evidence>
<dbReference type="GO" id="GO:0061630">
    <property type="term" value="F:ubiquitin protein ligase activity"/>
    <property type="evidence" value="ECO:0007669"/>
    <property type="project" value="InterPro"/>
</dbReference>
<evidence type="ECO:0000256" key="5">
    <source>
        <dbReference type="ARBA" id="ARBA00022776"/>
    </source>
</evidence>
<dbReference type="VEuPathDB" id="ToxoDB:ETH2_0727000"/>
<dbReference type="InterPro" id="IPR001841">
    <property type="entry name" value="Znf_RING"/>
</dbReference>
<dbReference type="OrthoDB" id="1681166at2759"/>
<reference evidence="12" key="1">
    <citation type="submission" date="2013-10" db="EMBL/GenBank/DDBJ databases">
        <title>Genomic analysis of the causative agents of coccidiosis in chickens.</title>
        <authorList>
            <person name="Reid A.J."/>
            <person name="Blake D."/>
            <person name="Billington K."/>
            <person name="Browne H."/>
            <person name="Dunn M."/>
            <person name="Hung S."/>
            <person name="Kawahara F."/>
            <person name="Miranda-Saavedra D."/>
            <person name="Mourier T."/>
            <person name="Nagra H."/>
            <person name="Otto T.D."/>
            <person name="Rawlings N."/>
            <person name="Sanchez A."/>
            <person name="Sanders M."/>
            <person name="Subramaniam C."/>
            <person name="Tay Y."/>
            <person name="Dear P."/>
            <person name="Doerig C."/>
            <person name="Gruber A."/>
            <person name="Parkinson J."/>
            <person name="Shirley M."/>
            <person name="Wan K.L."/>
            <person name="Berriman M."/>
            <person name="Tomley F."/>
            <person name="Pain A."/>
        </authorList>
    </citation>
    <scope>NUCLEOTIDE SEQUENCE [LARGE SCALE GENOMIC DNA]</scope>
    <source>
        <strain evidence="12">Houghton</strain>
    </source>
</reference>
<gene>
    <name evidence="12" type="ORF">ETH_00017775</name>
</gene>
<dbReference type="GO" id="GO:0031145">
    <property type="term" value="P:anaphase-promoting complex-dependent catabolic process"/>
    <property type="evidence" value="ECO:0007669"/>
    <property type="project" value="InterPro"/>
</dbReference>
<dbReference type="InterPro" id="IPR051031">
    <property type="entry name" value="RING-box_E3_Ubiquitin_Ligase"/>
</dbReference>
<dbReference type="PANTHER" id="PTHR11210">
    <property type="entry name" value="RING BOX"/>
    <property type="match status" value="1"/>
</dbReference>
<evidence type="ECO:0000313" key="13">
    <source>
        <dbReference type="Proteomes" id="UP000030747"/>
    </source>
</evidence>
<keyword evidence="3" id="KW-0479">Metal-binding</keyword>
<feature type="domain" description="RING-type" evidence="11">
    <location>
        <begin position="40"/>
        <end position="87"/>
    </location>
</feature>
<dbReference type="Proteomes" id="UP000030747">
    <property type="component" value="Unassembled WGS sequence"/>
</dbReference>
<dbReference type="EMBL" id="HG673920">
    <property type="protein sequence ID" value="CDJ38479.1"/>
    <property type="molecule type" value="Genomic_DNA"/>
</dbReference>
<accession>U6KKN3</accession>
<keyword evidence="6" id="KW-0833">Ubl conjugation pathway</keyword>
<evidence type="ECO:0000256" key="4">
    <source>
        <dbReference type="ARBA" id="ARBA00022771"/>
    </source>
</evidence>
<evidence type="ECO:0000313" key="12">
    <source>
        <dbReference type="EMBL" id="CDJ38479.1"/>
    </source>
</evidence>
<dbReference type="RefSeq" id="XP_013229317.1">
    <property type="nucleotide sequence ID" value="XM_013373863.1"/>
</dbReference>
<dbReference type="GO" id="GO:0051301">
    <property type="term" value="P:cell division"/>
    <property type="evidence" value="ECO:0007669"/>
    <property type="project" value="UniProtKB-KW"/>
</dbReference>
<dbReference type="SMART" id="SM00184">
    <property type="entry name" value="RING"/>
    <property type="match status" value="1"/>
</dbReference>
<dbReference type="Pfam" id="PF12861">
    <property type="entry name" value="zf-ANAPC11"/>
    <property type="match status" value="1"/>
</dbReference>
<dbReference type="GeneID" id="25252694"/>
<keyword evidence="13" id="KW-1185">Reference proteome</keyword>
<dbReference type="VEuPathDB" id="ToxoDB:ETH_00017775"/>
<reference evidence="12" key="2">
    <citation type="submission" date="2013-10" db="EMBL/GenBank/DDBJ databases">
        <authorList>
            <person name="Aslett M."/>
        </authorList>
    </citation>
    <scope>NUCLEOTIDE SEQUENCE [LARGE SCALE GENOMIC DNA]</scope>
    <source>
        <strain evidence="12">Houghton</strain>
    </source>
</reference>
<dbReference type="SUPFAM" id="SSF57850">
    <property type="entry name" value="RING/U-box"/>
    <property type="match status" value="1"/>
</dbReference>
<dbReference type="InterPro" id="IPR024991">
    <property type="entry name" value="RING-H2_APC11"/>
</dbReference>
<protein>
    <recommendedName>
        <fullName evidence="1">Anaphase-promoting complex subunit 11</fullName>
    </recommendedName>
</protein>
<dbReference type="GO" id="GO:0097602">
    <property type="term" value="F:cullin family protein binding"/>
    <property type="evidence" value="ECO:0007669"/>
    <property type="project" value="InterPro"/>
</dbReference>
<keyword evidence="5" id="KW-0498">Mitosis</keyword>
<sequence>MGGPEALEVLAVHTVGVCRWKEVPEDLHCVICDNPFELPCAACDTPGDECPPAFGACGHIFHLHCIAAWLGGRGLRGAAQDTCPMCRQLWRFAAQQQHLSLREDEKGRNLEENDLQIDLNELNPEDLQTDDERAGDEVYVHPSLHA</sequence>
<evidence type="ECO:0000256" key="9">
    <source>
        <dbReference type="PROSITE-ProRule" id="PRU00175"/>
    </source>
</evidence>
<keyword evidence="4 9" id="KW-0863">Zinc-finger</keyword>
<feature type="region of interest" description="Disordered" evidence="10">
    <location>
        <begin position="115"/>
        <end position="146"/>
    </location>
</feature>
<dbReference type="PROSITE" id="PS50089">
    <property type="entry name" value="ZF_RING_2"/>
    <property type="match status" value="1"/>
</dbReference>
<proteinExistence type="predicted"/>
<evidence type="ECO:0000256" key="1">
    <source>
        <dbReference type="ARBA" id="ARBA00013928"/>
    </source>
</evidence>
<evidence type="ECO:0000256" key="3">
    <source>
        <dbReference type="ARBA" id="ARBA00022723"/>
    </source>
</evidence>
<evidence type="ECO:0000256" key="8">
    <source>
        <dbReference type="ARBA" id="ARBA00023306"/>
    </source>
</evidence>
<keyword evidence="2" id="KW-0132">Cell division</keyword>
<keyword evidence="7" id="KW-0862">Zinc</keyword>
<evidence type="ECO:0000259" key="11">
    <source>
        <dbReference type="PROSITE" id="PS50089"/>
    </source>
</evidence>
<evidence type="ECO:0000256" key="2">
    <source>
        <dbReference type="ARBA" id="ARBA00022618"/>
    </source>
</evidence>
<dbReference type="GO" id="GO:0008270">
    <property type="term" value="F:zinc ion binding"/>
    <property type="evidence" value="ECO:0007669"/>
    <property type="project" value="UniProtKB-KW"/>
</dbReference>